<dbReference type="InParanoid" id="A7ECD7"/>
<dbReference type="KEGG" id="ssl:SS1G_02976"/>
<reference evidence="2" key="1">
    <citation type="journal article" date="2011" name="PLoS Genet.">
        <title>Genomic analysis of the necrotrophic fungal pathogens Sclerotinia sclerotiorum and Botrytis cinerea.</title>
        <authorList>
            <person name="Amselem J."/>
            <person name="Cuomo C.A."/>
            <person name="van Kan J.A."/>
            <person name="Viaud M."/>
            <person name="Benito E.P."/>
            <person name="Couloux A."/>
            <person name="Coutinho P.M."/>
            <person name="de Vries R.P."/>
            <person name="Dyer P.S."/>
            <person name="Fillinger S."/>
            <person name="Fournier E."/>
            <person name="Gout L."/>
            <person name="Hahn M."/>
            <person name="Kohn L."/>
            <person name="Lapalu N."/>
            <person name="Plummer K.M."/>
            <person name="Pradier J.M."/>
            <person name="Quevillon E."/>
            <person name="Sharon A."/>
            <person name="Simon A."/>
            <person name="ten Have A."/>
            <person name="Tudzynski B."/>
            <person name="Tudzynski P."/>
            <person name="Wincker P."/>
            <person name="Andrew M."/>
            <person name="Anthouard V."/>
            <person name="Beever R.E."/>
            <person name="Beffa R."/>
            <person name="Benoit I."/>
            <person name="Bouzid O."/>
            <person name="Brault B."/>
            <person name="Chen Z."/>
            <person name="Choquer M."/>
            <person name="Collemare J."/>
            <person name="Cotton P."/>
            <person name="Danchin E.G."/>
            <person name="Da Silva C."/>
            <person name="Gautier A."/>
            <person name="Giraud C."/>
            <person name="Giraud T."/>
            <person name="Gonzalez C."/>
            <person name="Grossetete S."/>
            <person name="Guldener U."/>
            <person name="Henrissat B."/>
            <person name="Howlett B.J."/>
            <person name="Kodira C."/>
            <person name="Kretschmer M."/>
            <person name="Lappartient A."/>
            <person name="Leroch M."/>
            <person name="Levis C."/>
            <person name="Mauceli E."/>
            <person name="Neuveglise C."/>
            <person name="Oeser B."/>
            <person name="Pearson M."/>
            <person name="Poulain J."/>
            <person name="Poussereau N."/>
            <person name="Quesneville H."/>
            <person name="Rascle C."/>
            <person name="Schumacher J."/>
            <person name="Segurens B."/>
            <person name="Sexton A."/>
            <person name="Silva E."/>
            <person name="Sirven C."/>
            <person name="Soanes D.M."/>
            <person name="Talbot N.J."/>
            <person name="Templeton M."/>
            <person name="Yandava C."/>
            <person name="Yarden O."/>
            <person name="Zeng Q."/>
            <person name="Rollins J.A."/>
            <person name="Lebrun M.H."/>
            <person name="Dickman M."/>
        </authorList>
    </citation>
    <scope>NUCLEOTIDE SEQUENCE [LARGE SCALE GENOMIC DNA]</scope>
    <source>
        <strain evidence="2">ATCC 18683 / 1980 / Ss-1</strain>
    </source>
</reference>
<keyword evidence="2" id="KW-1185">Reference proteome</keyword>
<evidence type="ECO:0000313" key="1">
    <source>
        <dbReference type="EMBL" id="EDO00116.1"/>
    </source>
</evidence>
<organism evidence="1 2">
    <name type="scientific">Sclerotinia sclerotiorum (strain ATCC 18683 / 1980 / Ss-1)</name>
    <name type="common">White mold</name>
    <name type="synonym">Whetzelinia sclerotiorum</name>
    <dbReference type="NCBI Taxonomy" id="665079"/>
    <lineage>
        <taxon>Eukaryota</taxon>
        <taxon>Fungi</taxon>
        <taxon>Dikarya</taxon>
        <taxon>Ascomycota</taxon>
        <taxon>Pezizomycotina</taxon>
        <taxon>Leotiomycetes</taxon>
        <taxon>Helotiales</taxon>
        <taxon>Sclerotiniaceae</taxon>
        <taxon>Sclerotinia</taxon>
    </lineage>
</organism>
<gene>
    <name evidence="1" type="ORF">SS1G_02976</name>
</gene>
<evidence type="ECO:0000313" key="2">
    <source>
        <dbReference type="Proteomes" id="UP000001312"/>
    </source>
</evidence>
<name>A7ECD7_SCLS1</name>
<dbReference type="RefSeq" id="XP_001596753.1">
    <property type="nucleotide sequence ID" value="XM_001596703.1"/>
</dbReference>
<dbReference type="Proteomes" id="UP000001312">
    <property type="component" value="Unassembled WGS sequence"/>
</dbReference>
<dbReference type="GeneID" id="5493028"/>
<protein>
    <submittedName>
        <fullName evidence="1">Uncharacterized protein</fullName>
    </submittedName>
</protein>
<dbReference type="HOGENOM" id="CLU_2607444_0_0_1"/>
<sequence length="79" mass="8785">MSSMHAQADLAISLGAVASYRRNVTSAGRLPGVKTLQLSNFRILYPTVPGPVFFPNYHLSRLEPTYTTLDYAALRPFKK</sequence>
<dbReference type="EMBL" id="CH476623">
    <property type="protein sequence ID" value="EDO00116.1"/>
    <property type="molecule type" value="Genomic_DNA"/>
</dbReference>
<dbReference type="AlphaFoldDB" id="A7ECD7"/>
<accession>A7ECD7</accession>
<proteinExistence type="predicted"/>